<accession>A0ACC0CM10</accession>
<evidence type="ECO:0000313" key="2">
    <source>
        <dbReference type="Proteomes" id="UP001497680"/>
    </source>
</evidence>
<dbReference type="EMBL" id="MU394394">
    <property type="protein sequence ID" value="KAI6081497.1"/>
    <property type="molecule type" value="Genomic_DNA"/>
</dbReference>
<reference evidence="1 2" key="1">
    <citation type="journal article" date="2022" name="New Phytol.">
        <title>Ecological generalism drives hyperdiversity of secondary metabolite gene clusters in xylarialean endophytes.</title>
        <authorList>
            <person name="Franco M.E.E."/>
            <person name="Wisecaver J.H."/>
            <person name="Arnold A.E."/>
            <person name="Ju Y.M."/>
            <person name="Slot J.C."/>
            <person name="Ahrendt S."/>
            <person name="Moore L.P."/>
            <person name="Eastman K.E."/>
            <person name="Scott K."/>
            <person name="Konkel Z."/>
            <person name="Mondo S.J."/>
            <person name="Kuo A."/>
            <person name="Hayes R.D."/>
            <person name="Haridas S."/>
            <person name="Andreopoulos B."/>
            <person name="Riley R."/>
            <person name="LaButti K."/>
            <person name="Pangilinan J."/>
            <person name="Lipzen A."/>
            <person name="Amirebrahimi M."/>
            <person name="Yan J."/>
            <person name="Adam C."/>
            <person name="Keymanesh K."/>
            <person name="Ng V."/>
            <person name="Louie K."/>
            <person name="Northen T."/>
            <person name="Drula E."/>
            <person name="Henrissat B."/>
            <person name="Hsieh H.M."/>
            <person name="Youens-Clark K."/>
            <person name="Lutzoni F."/>
            <person name="Miadlikowska J."/>
            <person name="Eastwood D.C."/>
            <person name="Hamelin R.C."/>
            <person name="Grigoriev I.V."/>
            <person name="U'Ren J.M."/>
        </authorList>
    </citation>
    <scope>NUCLEOTIDE SEQUENCE [LARGE SCALE GENOMIC DNA]</scope>
    <source>
        <strain evidence="1 2">ER1909</strain>
    </source>
</reference>
<dbReference type="Proteomes" id="UP001497680">
    <property type="component" value="Unassembled WGS sequence"/>
</dbReference>
<protein>
    <submittedName>
        <fullName evidence="1">Uncharacterized protein</fullName>
    </submittedName>
</protein>
<proteinExistence type="predicted"/>
<gene>
    <name evidence="1" type="ORF">F4821DRAFT_249210</name>
</gene>
<sequence length="317" mass="35589">MPPLLPRPALVPRAASTSLSVLSRALLSSTAAPQSSPRQQIPPESPLFINVPNPPQDQSLEALRELKPIKGHLPVPRQVFKPKDGHLKPKDEWLSKSAPIPTSERSQRPPRSDVQAWKRQMAASRRDNMREGVRALYSRKQRFDRSRLERQTAALAANRAAAMAPEREDERLTRASINAATLATAVQPDPERFERALASRSRTESLHSQKSEARRDAIQELYMKARSFIVTEQDLEAEVDRQFAPDYWKNMGASAAGYDVHNIWDLDGRPQTVADMLSDVSRTSNALHKSLESEKTRTLKRQKEVAEELTGGRLDGI</sequence>
<name>A0ACC0CM10_9PEZI</name>
<evidence type="ECO:0000313" key="1">
    <source>
        <dbReference type="EMBL" id="KAI6081497.1"/>
    </source>
</evidence>
<organism evidence="1 2">
    <name type="scientific">Hypoxylon rubiginosum</name>
    <dbReference type="NCBI Taxonomy" id="110542"/>
    <lineage>
        <taxon>Eukaryota</taxon>
        <taxon>Fungi</taxon>
        <taxon>Dikarya</taxon>
        <taxon>Ascomycota</taxon>
        <taxon>Pezizomycotina</taxon>
        <taxon>Sordariomycetes</taxon>
        <taxon>Xylariomycetidae</taxon>
        <taxon>Xylariales</taxon>
        <taxon>Hypoxylaceae</taxon>
        <taxon>Hypoxylon</taxon>
    </lineage>
</organism>
<keyword evidence="2" id="KW-1185">Reference proteome</keyword>
<comment type="caution">
    <text evidence="1">The sequence shown here is derived from an EMBL/GenBank/DDBJ whole genome shotgun (WGS) entry which is preliminary data.</text>
</comment>